<dbReference type="Pfam" id="PF02518">
    <property type="entry name" value="HATPase_c"/>
    <property type="match status" value="1"/>
</dbReference>
<evidence type="ECO:0000313" key="13">
    <source>
        <dbReference type="EMBL" id="SIS69352.1"/>
    </source>
</evidence>
<protein>
    <recommendedName>
        <fullName evidence="3">histidine kinase</fullName>
        <ecNumber evidence="3">2.7.13.3</ecNumber>
    </recommendedName>
</protein>
<dbReference type="SMART" id="SM00387">
    <property type="entry name" value="HATPase_c"/>
    <property type="match status" value="1"/>
</dbReference>
<dbReference type="InterPro" id="IPR013515">
    <property type="entry name" value="Phytochrome_cen-reg"/>
</dbReference>
<comment type="catalytic activity">
    <reaction evidence="1">
        <text>ATP + protein L-histidine = ADP + protein N-phospho-L-histidine.</text>
        <dbReference type="EC" id="2.7.13.3"/>
    </reaction>
</comment>
<dbReference type="InterPro" id="IPR005467">
    <property type="entry name" value="His_kinase_dom"/>
</dbReference>
<keyword evidence="9" id="KW-0157">Chromophore</keyword>
<dbReference type="SUPFAM" id="SSF47384">
    <property type="entry name" value="Homodimeric domain of signal transducing histidine kinase"/>
    <property type="match status" value="1"/>
</dbReference>
<comment type="similarity">
    <text evidence="2">In the N-terminal section; belongs to the phytochrome family.</text>
</comment>
<feature type="domain" description="Histidine kinase" evidence="12">
    <location>
        <begin position="532"/>
        <end position="744"/>
    </location>
</feature>
<evidence type="ECO:0000256" key="10">
    <source>
        <dbReference type="ARBA" id="ARBA00023170"/>
    </source>
</evidence>
<dbReference type="Pfam" id="PF01590">
    <property type="entry name" value="GAF"/>
    <property type="match status" value="1"/>
</dbReference>
<dbReference type="GO" id="GO:0000156">
    <property type="term" value="F:phosphorelay response regulator activity"/>
    <property type="evidence" value="ECO:0007669"/>
    <property type="project" value="TreeGrafter"/>
</dbReference>
<keyword evidence="4" id="KW-0600">Photoreceptor protein</keyword>
<keyword evidence="7" id="KW-0808">Transferase</keyword>
<accession>A0A1N7L667</accession>
<dbReference type="InterPro" id="IPR036097">
    <property type="entry name" value="HisK_dim/P_sf"/>
</dbReference>
<evidence type="ECO:0000313" key="14">
    <source>
        <dbReference type="Proteomes" id="UP000186246"/>
    </source>
</evidence>
<dbReference type="PRINTS" id="PR01033">
    <property type="entry name" value="PHYTOCHROME"/>
</dbReference>
<dbReference type="Pfam" id="PF00512">
    <property type="entry name" value="HisKA"/>
    <property type="match status" value="1"/>
</dbReference>
<dbReference type="GO" id="GO:0007234">
    <property type="term" value="P:osmosensory signaling via phosphorelay pathway"/>
    <property type="evidence" value="ECO:0007669"/>
    <property type="project" value="TreeGrafter"/>
</dbReference>
<evidence type="ECO:0000256" key="4">
    <source>
        <dbReference type="ARBA" id="ARBA00022543"/>
    </source>
</evidence>
<dbReference type="Pfam" id="PF08446">
    <property type="entry name" value="PAS_2"/>
    <property type="match status" value="1"/>
</dbReference>
<dbReference type="InterPro" id="IPR016132">
    <property type="entry name" value="Phyto_chromo_attachment"/>
</dbReference>
<evidence type="ECO:0000256" key="3">
    <source>
        <dbReference type="ARBA" id="ARBA00012438"/>
    </source>
</evidence>
<dbReference type="InterPro" id="IPR003594">
    <property type="entry name" value="HATPase_dom"/>
</dbReference>
<dbReference type="Gene3D" id="3.30.450.20">
    <property type="entry name" value="PAS domain"/>
    <property type="match status" value="1"/>
</dbReference>
<reference evidence="14" key="1">
    <citation type="submission" date="2017-01" db="EMBL/GenBank/DDBJ databases">
        <authorList>
            <person name="Varghese N."/>
            <person name="Submissions S."/>
        </authorList>
    </citation>
    <scope>NUCLEOTIDE SEQUENCE [LARGE SCALE GENOMIC DNA]</scope>
    <source>
        <strain evidence="14">DSM 21068</strain>
    </source>
</reference>
<dbReference type="AlphaFoldDB" id="A0A1N7L667"/>
<dbReference type="GO" id="GO:0009584">
    <property type="term" value="P:detection of visible light"/>
    <property type="evidence" value="ECO:0007669"/>
    <property type="project" value="InterPro"/>
</dbReference>
<evidence type="ECO:0000259" key="12">
    <source>
        <dbReference type="PROSITE" id="PS50109"/>
    </source>
</evidence>
<dbReference type="Proteomes" id="UP000186246">
    <property type="component" value="Unassembled WGS sequence"/>
</dbReference>
<dbReference type="InterPro" id="IPR035965">
    <property type="entry name" value="PAS-like_dom_sf"/>
</dbReference>
<dbReference type="PROSITE" id="PS50109">
    <property type="entry name" value="HIS_KIN"/>
    <property type="match status" value="1"/>
</dbReference>
<feature type="domain" description="Phytochrome chromophore attachment site" evidence="11">
    <location>
        <begin position="150"/>
        <end position="304"/>
    </location>
</feature>
<dbReference type="EMBL" id="FTOJ01000002">
    <property type="protein sequence ID" value="SIS69352.1"/>
    <property type="molecule type" value="Genomic_DNA"/>
</dbReference>
<dbReference type="STRING" id="551459.SAMN05421796_10259"/>
<name>A0A1N7L667_9FLAO</name>
<gene>
    <name evidence="13" type="ORF">SAMN05421796_10259</name>
</gene>
<dbReference type="GO" id="GO:0009881">
    <property type="term" value="F:photoreceptor activity"/>
    <property type="evidence" value="ECO:0007669"/>
    <property type="project" value="UniProtKB-KW"/>
</dbReference>
<evidence type="ECO:0000256" key="5">
    <source>
        <dbReference type="ARBA" id="ARBA00022553"/>
    </source>
</evidence>
<dbReference type="InterPro" id="IPR036890">
    <property type="entry name" value="HATPase_C_sf"/>
</dbReference>
<dbReference type="InterPro" id="IPR003018">
    <property type="entry name" value="GAF"/>
</dbReference>
<evidence type="ECO:0000256" key="2">
    <source>
        <dbReference type="ARBA" id="ARBA00006402"/>
    </source>
</evidence>
<dbReference type="Gene3D" id="3.30.450.270">
    <property type="match status" value="1"/>
</dbReference>
<keyword evidence="5" id="KW-0597">Phosphoprotein</keyword>
<sequence>MIIFSVIFDALITDMNFVECHDEPIHIPGHIQSFGYLIGVCTVTETVNFCSANIVDIFSLDSTEQLVGRKLSDFPQIHEVLSKSQIFNSLGDYTKRENETYFDKIVINQKKYHFSLFRNGQNVFLEFEQAIENPYKKISNKYDNFYVIDNDQGIWDQLLNTVSNIINYDRMMVYKFMDDGSGKVISEINNGVLESYMGLHYPEHDIPKQARELYLKKRKRIFSDVYSEPVPIVSKIDAIDLVYVSARAMSPIHGQYVKNSGAASSFSISIIIDDKLWGLVTCQNKNQRHIDLEDRVQAGIFTVLASNAYSSFRSKKDLEYRLDLAGKLSVLKSEFLKYNTLFESLASNKIELKNLPKADGFAIVSDADKVTEGIVPPYETIQKIIDWAYDNTDENIFISNSFLKDYKVELGLDFRSAGVIIYFVERSKNEILIWFRKEFDEHINWAGNPEKTIDVFSQNGIDCKIVSPRSSFQIFTENIVGESKRWSSRSEIAVKSIRDLILETSHKQYVTIKKLNDQLKKVNEELDSFSYTISHDLGTPLTVMKLNAQMLLKSFVNGEEKDRKKIQSIITEIDSMAEMMHNVLQLSRAKHSDILLEKIDTEGTIEKITENAKITYGSPRSKIIIKQCPEVMADRTMLHQVFLNIINNAVKYSSDKEEPVIEIEGSEDGDTIIYRIKDNGIGIPEKEKHKMFKIFNRMDNARKFKGNGVGLSIVHRIMNRLGGNVDYESNNEGTCFILTFQKPKFAEI</sequence>
<evidence type="ECO:0000256" key="8">
    <source>
        <dbReference type="ARBA" id="ARBA00022777"/>
    </source>
</evidence>
<evidence type="ECO:0000256" key="6">
    <source>
        <dbReference type="ARBA" id="ARBA00022606"/>
    </source>
</evidence>
<dbReference type="InterPro" id="IPR043150">
    <property type="entry name" value="Phytochrome_PHY_sf"/>
</dbReference>
<dbReference type="SUPFAM" id="SSF55785">
    <property type="entry name" value="PYP-like sensor domain (PAS domain)"/>
    <property type="match status" value="1"/>
</dbReference>
<dbReference type="GO" id="GO:0006355">
    <property type="term" value="P:regulation of DNA-templated transcription"/>
    <property type="evidence" value="ECO:0007669"/>
    <property type="project" value="InterPro"/>
</dbReference>
<dbReference type="SUPFAM" id="SSF55874">
    <property type="entry name" value="ATPase domain of HSP90 chaperone/DNA topoisomerase II/histidine kinase"/>
    <property type="match status" value="1"/>
</dbReference>
<dbReference type="RefSeq" id="WP_228417425.1">
    <property type="nucleotide sequence ID" value="NZ_MUGO01000002.1"/>
</dbReference>
<dbReference type="SMART" id="SM00388">
    <property type="entry name" value="HisKA"/>
    <property type="match status" value="1"/>
</dbReference>
<dbReference type="InterPro" id="IPR001294">
    <property type="entry name" value="Phytochrome"/>
</dbReference>
<dbReference type="FunFam" id="3.30.565.10:FF:000006">
    <property type="entry name" value="Sensor histidine kinase WalK"/>
    <property type="match status" value="1"/>
</dbReference>
<organism evidence="13 14">
    <name type="scientific">Chryseobacterium piscicola</name>
    <dbReference type="NCBI Taxonomy" id="551459"/>
    <lineage>
        <taxon>Bacteria</taxon>
        <taxon>Pseudomonadati</taxon>
        <taxon>Bacteroidota</taxon>
        <taxon>Flavobacteriia</taxon>
        <taxon>Flavobacteriales</taxon>
        <taxon>Weeksellaceae</taxon>
        <taxon>Chryseobacterium group</taxon>
        <taxon>Chryseobacterium</taxon>
    </lineage>
</organism>
<dbReference type="Pfam" id="PF00360">
    <property type="entry name" value="PHY"/>
    <property type="match status" value="1"/>
</dbReference>
<dbReference type="InterPro" id="IPR013654">
    <property type="entry name" value="PAS_2"/>
</dbReference>
<dbReference type="PANTHER" id="PTHR42878">
    <property type="entry name" value="TWO-COMPONENT HISTIDINE KINASE"/>
    <property type="match status" value="1"/>
</dbReference>
<proteinExistence type="inferred from homology"/>
<keyword evidence="6" id="KW-0716">Sensory transduction</keyword>
<dbReference type="PROSITE" id="PS50046">
    <property type="entry name" value="PHYTOCHROME_2"/>
    <property type="match status" value="1"/>
</dbReference>
<dbReference type="PANTHER" id="PTHR42878:SF15">
    <property type="entry name" value="BACTERIOPHYTOCHROME"/>
    <property type="match status" value="1"/>
</dbReference>
<dbReference type="CDD" id="cd00075">
    <property type="entry name" value="HATPase"/>
    <property type="match status" value="1"/>
</dbReference>
<keyword evidence="10" id="KW-0675">Receptor</keyword>
<dbReference type="InterPro" id="IPR003661">
    <property type="entry name" value="HisK_dim/P_dom"/>
</dbReference>
<dbReference type="Gene3D" id="3.30.450.40">
    <property type="match status" value="1"/>
</dbReference>
<dbReference type="InterPro" id="IPR029016">
    <property type="entry name" value="GAF-like_dom_sf"/>
</dbReference>
<dbReference type="GO" id="GO:0030295">
    <property type="term" value="F:protein kinase activator activity"/>
    <property type="evidence" value="ECO:0007669"/>
    <property type="project" value="TreeGrafter"/>
</dbReference>
<dbReference type="CDD" id="cd00082">
    <property type="entry name" value="HisKA"/>
    <property type="match status" value="1"/>
</dbReference>
<evidence type="ECO:0000256" key="1">
    <source>
        <dbReference type="ARBA" id="ARBA00000085"/>
    </source>
</evidence>
<evidence type="ECO:0000256" key="7">
    <source>
        <dbReference type="ARBA" id="ARBA00022679"/>
    </source>
</evidence>
<dbReference type="Gene3D" id="3.30.565.10">
    <property type="entry name" value="Histidine kinase-like ATPase, C-terminal domain"/>
    <property type="match status" value="1"/>
</dbReference>
<evidence type="ECO:0000256" key="9">
    <source>
        <dbReference type="ARBA" id="ARBA00022991"/>
    </source>
</evidence>
<dbReference type="Gene3D" id="1.10.287.130">
    <property type="match status" value="1"/>
</dbReference>
<dbReference type="GO" id="GO:0000155">
    <property type="term" value="F:phosphorelay sensor kinase activity"/>
    <property type="evidence" value="ECO:0007669"/>
    <property type="project" value="InterPro"/>
</dbReference>
<dbReference type="EC" id="2.7.13.3" evidence="3"/>
<dbReference type="InterPro" id="IPR050351">
    <property type="entry name" value="BphY/WalK/GraS-like"/>
</dbReference>
<dbReference type="SUPFAM" id="SSF55781">
    <property type="entry name" value="GAF domain-like"/>
    <property type="match status" value="2"/>
</dbReference>
<evidence type="ECO:0000259" key="11">
    <source>
        <dbReference type="PROSITE" id="PS50046"/>
    </source>
</evidence>
<keyword evidence="8 13" id="KW-0418">Kinase</keyword>